<dbReference type="FunFam" id="1.10.287.950:FF:000001">
    <property type="entry name" value="Methyl-accepting chemotaxis sensory transducer"/>
    <property type="match status" value="1"/>
</dbReference>
<dbReference type="GO" id="GO:0004888">
    <property type="term" value="F:transmembrane signaling receptor activity"/>
    <property type="evidence" value="ECO:0007669"/>
    <property type="project" value="InterPro"/>
</dbReference>
<dbReference type="PANTHER" id="PTHR32089:SF112">
    <property type="entry name" value="LYSOZYME-LIKE PROTEIN-RELATED"/>
    <property type="match status" value="1"/>
</dbReference>
<sequence>MKASHQLGLIVVIVVLGFCLLGSYGLMSLRNSLIDQAKHEIKTTLTFARNQAKIYVDQAKSGVLTREEAEARVVEVLSGMREGASYIWANDNHAMARVHPNAEKIGTFQSSYAEHMKELASKEFAYVVATNAKPGTDTKIYKINGTTLIPEWNWVIGIGAYMDDLNSTFWSVATGFIVTIVITLLLVVSICVWMIKNLLKKLGGELNYALSVTQKIAEGDLTQVIRGQYNKDSLLGAIESMQTSLKGIMENISRGTLQLKNASSDLSNQFSLITSASMESSDASQSTAAAIQEFTTSIDGISENTKRTEKNSEVSSELCRKGEQLVKNSSTIINDISGLINDSIKDFNSLQERSNEIGSVVKVISDIAEQTNLLALNAAIEAARAGEQGRGFAVVADEVRTLASRTATATAEITETINVIQSETNSVASAMQSLLPKVQMSVESSTEVNNMLSEIQNSSGETLAMVREVSGATSEQKLASEELAQHIEKISEMVQSTAHAISLCNKTVSGLDNLAHELKDGMSYFKTN</sequence>
<dbReference type="GO" id="GO:0006935">
    <property type="term" value="P:chemotaxis"/>
    <property type="evidence" value="ECO:0007669"/>
    <property type="project" value="InterPro"/>
</dbReference>
<keyword evidence="6 8" id="KW-0807">Transducer</keyword>
<keyword evidence="2" id="KW-1003">Cell membrane</keyword>
<dbReference type="Pfam" id="PF00015">
    <property type="entry name" value="MCPsignal"/>
    <property type="match status" value="1"/>
</dbReference>
<dbReference type="Gene3D" id="1.10.287.950">
    <property type="entry name" value="Methyl-accepting chemotaxis protein"/>
    <property type="match status" value="1"/>
</dbReference>
<keyword evidence="12" id="KW-1185">Reference proteome</keyword>
<gene>
    <name evidence="11" type="ORF">YC6258_01349</name>
</gene>
<evidence type="ECO:0000256" key="8">
    <source>
        <dbReference type="PROSITE-ProRule" id="PRU00284"/>
    </source>
</evidence>
<proteinExistence type="inferred from homology"/>
<evidence type="ECO:0000313" key="11">
    <source>
        <dbReference type="EMBL" id="AJQ93397.1"/>
    </source>
</evidence>
<feature type="domain" description="Methyl-accepting transducer" evidence="10">
    <location>
        <begin position="255"/>
        <end position="491"/>
    </location>
</feature>
<dbReference type="Gene3D" id="3.30.450.20">
    <property type="entry name" value="PAS domain"/>
    <property type="match status" value="1"/>
</dbReference>
<protein>
    <submittedName>
        <fullName evidence="11">Methyl-accepting chemotaxis protein</fullName>
    </submittedName>
</protein>
<evidence type="ECO:0000256" key="2">
    <source>
        <dbReference type="ARBA" id="ARBA00022475"/>
    </source>
</evidence>
<dbReference type="PROSITE" id="PS50111">
    <property type="entry name" value="CHEMOTAXIS_TRANSDUC_2"/>
    <property type="match status" value="1"/>
</dbReference>
<evidence type="ECO:0000313" key="12">
    <source>
        <dbReference type="Proteomes" id="UP000032266"/>
    </source>
</evidence>
<feature type="transmembrane region" description="Helical" evidence="9">
    <location>
        <begin position="7"/>
        <end position="27"/>
    </location>
</feature>
<dbReference type="Pfam" id="PF17200">
    <property type="entry name" value="sCache_2"/>
    <property type="match status" value="1"/>
</dbReference>
<dbReference type="HOGENOM" id="CLU_000445_107_21_6"/>
<dbReference type="SMART" id="SM01049">
    <property type="entry name" value="Cache_2"/>
    <property type="match status" value="1"/>
</dbReference>
<keyword evidence="5 9" id="KW-0472">Membrane</keyword>
<dbReference type="SUPFAM" id="SSF58104">
    <property type="entry name" value="Methyl-accepting chemotaxis protein (MCP) signaling domain"/>
    <property type="match status" value="1"/>
</dbReference>
<keyword evidence="4 9" id="KW-1133">Transmembrane helix</keyword>
<evidence type="ECO:0000256" key="5">
    <source>
        <dbReference type="ARBA" id="ARBA00023136"/>
    </source>
</evidence>
<evidence type="ECO:0000256" key="4">
    <source>
        <dbReference type="ARBA" id="ARBA00022989"/>
    </source>
</evidence>
<name>A0A0C5VFP7_9GAMM</name>
<dbReference type="SMART" id="SM00283">
    <property type="entry name" value="MA"/>
    <property type="match status" value="1"/>
</dbReference>
<reference evidence="11 12" key="1">
    <citation type="submission" date="2014-01" db="EMBL/GenBank/DDBJ databases">
        <title>Full genme sequencing of cellulolytic bacterium Gynuella sunshinyii YC6258T gen. nov., sp. nov.</title>
        <authorList>
            <person name="Khan H."/>
            <person name="Chung E.J."/>
            <person name="Chung Y.R."/>
        </authorList>
    </citation>
    <scope>NUCLEOTIDE SEQUENCE [LARGE SCALE GENOMIC DNA]</scope>
    <source>
        <strain evidence="11 12">YC6258</strain>
    </source>
</reference>
<organism evidence="11 12">
    <name type="scientific">Gynuella sunshinyii YC6258</name>
    <dbReference type="NCBI Taxonomy" id="1445510"/>
    <lineage>
        <taxon>Bacteria</taxon>
        <taxon>Pseudomonadati</taxon>
        <taxon>Pseudomonadota</taxon>
        <taxon>Gammaproteobacteria</taxon>
        <taxon>Oceanospirillales</taxon>
        <taxon>Saccharospirillaceae</taxon>
        <taxon>Gynuella</taxon>
    </lineage>
</organism>
<evidence type="ECO:0000256" key="6">
    <source>
        <dbReference type="ARBA" id="ARBA00023224"/>
    </source>
</evidence>
<dbReference type="InterPro" id="IPR004090">
    <property type="entry name" value="Chemotax_Me-accpt_rcpt"/>
</dbReference>
<evidence type="ECO:0000256" key="9">
    <source>
        <dbReference type="SAM" id="Phobius"/>
    </source>
</evidence>
<dbReference type="EMBL" id="CP007142">
    <property type="protein sequence ID" value="AJQ93397.1"/>
    <property type="molecule type" value="Genomic_DNA"/>
</dbReference>
<keyword evidence="3 9" id="KW-0812">Transmembrane</keyword>
<evidence type="ECO:0000259" key="10">
    <source>
        <dbReference type="PROSITE" id="PS50111"/>
    </source>
</evidence>
<evidence type="ECO:0000256" key="7">
    <source>
        <dbReference type="ARBA" id="ARBA00029447"/>
    </source>
</evidence>
<dbReference type="PRINTS" id="PR00260">
    <property type="entry name" value="CHEMTRNSDUCR"/>
</dbReference>
<dbReference type="InterPro" id="IPR004089">
    <property type="entry name" value="MCPsignal_dom"/>
</dbReference>
<accession>A0A0C5VFP7</accession>
<dbReference type="RefSeq" id="WP_082070574.1">
    <property type="nucleotide sequence ID" value="NZ_CP007142.1"/>
</dbReference>
<dbReference type="Proteomes" id="UP000032266">
    <property type="component" value="Chromosome"/>
</dbReference>
<feature type="transmembrane region" description="Helical" evidence="9">
    <location>
        <begin position="169"/>
        <end position="195"/>
    </location>
</feature>
<dbReference type="KEGG" id="gsn:YC6258_01349"/>
<evidence type="ECO:0000256" key="3">
    <source>
        <dbReference type="ARBA" id="ARBA00022692"/>
    </source>
</evidence>
<dbReference type="GO" id="GO:0007165">
    <property type="term" value="P:signal transduction"/>
    <property type="evidence" value="ECO:0007669"/>
    <property type="project" value="UniProtKB-KW"/>
</dbReference>
<dbReference type="InterPro" id="IPR033480">
    <property type="entry name" value="sCache_2"/>
</dbReference>
<dbReference type="CDD" id="cd11386">
    <property type="entry name" value="MCP_signal"/>
    <property type="match status" value="1"/>
</dbReference>
<dbReference type="STRING" id="1445510.YC6258_01349"/>
<dbReference type="AlphaFoldDB" id="A0A0C5VFP7"/>
<comment type="subcellular location">
    <subcellularLocation>
        <location evidence="1">Cell membrane</location>
        <topology evidence="1">Multi-pass membrane protein</topology>
    </subcellularLocation>
</comment>
<dbReference type="GO" id="GO:0005886">
    <property type="term" value="C:plasma membrane"/>
    <property type="evidence" value="ECO:0007669"/>
    <property type="project" value="UniProtKB-SubCell"/>
</dbReference>
<evidence type="ECO:0000256" key="1">
    <source>
        <dbReference type="ARBA" id="ARBA00004651"/>
    </source>
</evidence>
<comment type="similarity">
    <text evidence="7">Belongs to the methyl-accepting chemotaxis (MCP) protein family.</text>
</comment>
<dbReference type="PANTHER" id="PTHR32089">
    <property type="entry name" value="METHYL-ACCEPTING CHEMOTAXIS PROTEIN MCPB"/>
    <property type="match status" value="1"/>
</dbReference>